<dbReference type="AlphaFoldDB" id="A0AAN0XSE6"/>
<reference evidence="1 2" key="1">
    <citation type="submission" date="2016-06" db="EMBL/GenBank/DDBJ databases">
        <title>Adaptive Radiation by Waves of Gene Transfer Leads to Fine-Scale Resource Partitioning in Marine Microbes.</title>
        <authorList>
            <person name="Hehemann J.-H."/>
            <person name="Arevalo P."/>
            <person name="Datta M.S."/>
            <person name="Yu X."/>
            <person name="Corzett C."/>
            <person name="Henschel A."/>
            <person name="Preheim S.P."/>
            <person name="Timberlake S."/>
            <person name="Alm E.J."/>
            <person name="Polz M.F."/>
        </authorList>
    </citation>
    <scope>NUCLEOTIDE SEQUENCE [LARGE SCALE GENOMIC DNA]</scope>
    <source>
        <strain evidence="1 2">FF50</strain>
    </source>
</reference>
<organism evidence="1 2">
    <name type="scientific">Vibrio breoganii</name>
    <dbReference type="NCBI Taxonomy" id="553239"/>
    <lineage>
        <taxon>Bacteria</taxon>
        <taxon>Pseudomonadati</taxon>
        <taxon>Pseudomonadota</taxon>
        <taxon>Gammaproteobacteria</taxon>
        <taxon>Vibrionales</taxon>
        <taxon>Vibrionaceae</taxon>
        <taxon>Vibrio</taxon>
    </lineage>
</organism>
<evidence type="ECO:0000313" key="2">
    <source>
        <dbReference type="Proteomes" id="UP000092018"/>
    </source>
</evidence>
<accession>A0AAN0XSE6</accession>
<dbReference type="Proteomes" id="UP000092018">
    <property type="component" value="Chromosome 1"/>
</dbReference>
<evidence type="ECO:0000313" key="1">
    <source>
        <dbReference type="EMBL" id="ANO31768.1"/>
    </source>
</evidence>
<dbReference type="KEGG" id="vbr:A6E01_00510"/>
<sequence length="115" mass="12995">MLLSLVAFTSVFSIVSTTGTVCIKKIKAAKKEASEKSARLQQMSEHLYAYINAERSYDAIKGELAVKNHFYQQLPMTARNTHAEEISKMQAELKIQKAAYLNAQKNYLKMGKHII</sequence>
<gene>
    <name evidence="1" type="ORF">A6E01_00510</name>
</gene>
<dbReference type="EMBL" id="CP016177">
    <property type="protein sequence ID" value="ANO31768.1"/>
    <property type="molecule type" value="Genomic_DNA"/>
</dbReference>
<name>A0AAN0XSE6_9VIBR</name>
<protein>
    <submittedName>
        <fullName evidence="1">Uncharacterized protein</fullName>
    </submittedName>
</protein>
<proteinExistence type="predicted"/>